<evidence type="ECO:0000256" key="6">
    <source>
        <dbReference type="HAMAP-Rule" id="MF_00220"/>
    </source>
</evidence>
<sequence length="426" mass="44857">MMSKLLIKGAKVIDPGQKIEGALLDVLIENGKIAALKRDLPTGDAEVVDGRGCVAAPGLVDMHVHLRDPGFTEKEDILTGCEAAAAGGVTSLLCMPNTRPAIDSPETVRYVLEKSADAKARVYVAAAITRGLNGEALCGMEQLAEAGASAFSDDGRPVADSRLMAEAMQRAAALGRPVVSHCEDLFLSAGGLMNEGAVSRKLGVPGVPAAAENCATAREIALAESYGVPIHICHVSTAVSAAMIRDAQRRGVRVTGETAPHYFALTEEALLDRDADKRMSPPLRTEEDRLAICEALRDGTLAVIATDHAPHTPQEKADFEKAPNGSIGMETSLAAGITELVGPGILTLYQLLERMSTAPARLLGLPAGSLEPGAPADLVLFNHRESWTVDPKALHGKSENAVFKGRTLLGRVRLTVCRGAVVYRAL</sequence>
<organism evidence="8 9">
    <name type="scientific">Hydrogeniiclostridium mannosilyticum</name>
    <dbReference type="NCBI Taxonomy" id="2764322"/>
    <lineage>
        <taxon>Bacteria</taxon>
        <taxon>Bacillati</taxon>
        <taxon>Bacillota</taxon>
        <taxon>Clostridia</taxon>
        <taxon>Eubacteriales</taxon>
        <taxon>Acutalibacteraceae</taxon>
        <taxon>Hydrogeniiclostridium</taxon>
    </lineage>
</organism>
<dbReference type="Pfam" id="PF12890">
    <property type="entry name" value="DHOase"/>
    <property type="match status" value="1"/>
</dbReference>
<feature type="binding site" evidence="6">
    <location>
        <position position="307"/>
    </location>
    <ligand>
        <name>Zn(2+)</name>
        <dbReference type="ChEBI" id="CHEBI:29105"/>
        <label>1</label>
    </ligand>
</feature>
<dbReference type="EC" id="3.5.2.3" evidence="6"/>
<comment type="pathway">
    <text evidence="6">Pyrimidine metabolism; UMP biosynthesis via de novo pathway; (S)-dihydroorotate from bicarbonate: step 3/3.</text>
</comment>
<dbReference type="PROSITE" id="PS00482">
    <property type="entry name" value="DIHYDROOROTASE_1"/>
    <property type="match status" value="1"/>
</dbReference>
<feature type="binding site" evidence="6">
    <location>
        <position position="154"/>
    </location>
    <ligand>
        <name>Zn(2+)</name>
        <dbReference type="ChEBI" id="CHEBI:29105"/>
        <label>2</label>
    </ligand>
</feature>
<dbReference type="PANTHER" id="PTHR43668">
    <property type="entry name" value="ALLANTOINASE"/>
    <property type="match status" value="1"/>
</dbReference>
<evidence type="ECO:0000256" key="3">
    <source>
        <dbReference type="ARBA" id="ARBA00022723"/>
    </source>
</evidence>
<feature type="binding site" evidence="6">
    <location>
        <position position="181"/>
    </location>
    <ligand>
        <name>Zn(2+)</name>
        <dbReference type="ChEBI" id="CHEBI:29105"/>
        <label>2</label>
    </ligand>
</feature>
<feature type="active site" evidence="6">
    <location>
        <position position="307"/>
    </location>
</feature>
<dbReference type="Proteomes" id="UP000249377">
    <property type="component" value="Unassembled WGS sequence"/>
</dbReference>
<dbReference type="GO" id="GO:0006145">
    <property type="term" value="P:purine nucleobase catabolic process"/>
    <property type="evidence" value="ECO:0007669"/>
    <property type="project" value="TreeGrafter"/>
</dbReference>
<gene>
    <name evidence="6" type="primary">pyrC</name>
    <name evidence="8" type="ORF">DPQ25_04435</name>
</gene>
<keyword evidence="9" id="KW-1185">Reference proteome</keyword>
<dbReference type="GO" id="GO:0004151">
    <property type="term" value="F:dihydroorotase activity"/>
    <property type="evidence" value="ECO:0007669"/>
    <property type="project" value="UniProtKB-UniRule"/>
</dbReference>
<dbReference type="EMBL" id="QLYR01000001">
    <property type="protein sequence ID" value="RAQ30853.1"/>
    <property type="molecule type" value="Genomic_DNA"/>
</dbReference>
<feature type="binding site" evidence="6">
    <location>
        <position position="97"/>
    </location>
    <ligand>
        <name>substrate</name>
    </ligand>
</feature>
<evidence type="ECO:0000256" key="2">
    <source>
        <dbReference type="ARBA" id="ARBA00010286"/>
    </source>
</evidence>
<feature type="binding site" evidence="6">
    <location>
        <begin position="65"/>
        <end position="67"/>
    </location>
    <ligand>
        <name>substrate</name>
    </ligand>
</feature>
<dbReference type="GO" id="GO:0044205">
    <property type="term" value="P:'de novo' UMP biosynthetic process"/>
    <property type="evidence" value="ECO:0007669"/>
    <property type="project" value="UniProtKB-UniRule"/>
</dbReference>
<comment type="function">
    <text evidence="1 6">Catalyzes the reversible cyclization of carbamoyl aspartate to dihydroorotate.</text>
</comment>
<dbReference type="SUPFAM" id="SSF51338">
    <property type="entry name" value="Composite domain of metallo-dependent hydrolases"/>
    <property type="match status" value="1"/>
</dbReference>
<feature type="binding site" evidence="6">
    <location>
        <position position="154"/>
    </location>
    <ligand>
        <name>Zn(2+)</name>
        <dbReference type="ChEBI" id="CHEBI:29105"/>
        <label>1</label>
    </ligand>
</feature>
<dbReference type="InterPro" id="IPR002195">
    <property type="entry name" value="Dihydroorotase_CS"/>
</dbReference>
<evidence type="ECO:0000256" key="4">
    <source>
        <dbReference type="ARBA" id="ARBA00022801"/>
    </source>
</evidence>
<feature type="binding site" evidence="6">
    <location>
        <position position="63"/>
    </location>
    <ligand>
        <name>Zn(2+)</name>
        <dbReference type="ChEBI" id="CHEBI:29105"/>
        <label>1</label>
    </ligand>
</feature>
<dbReference type="HAMAP" id="MF_00220_B">
    <property type="entry name" value="PyrC_classI_B"/>
    <property type="match status" value="1"/>
</dbReference>
<feature type="binding site" evidence="6">
    <location>
        <position position="311"/>
    </location>
    <ligand>
        <name>substrate</name>
    </ligand>
</feature>
<dbReference type="InterPro" id="IPR050138">
    <property type="entry name" value="DHOase/Allantoinase_Hydrolase"/>
</dbReference>
<dbReference type="SUPFAM" id="SSF51556">
    <property type="entry name" value="Metallo-dependent hydrolases"/>
    <property type="match status" value="1"/>
</dbReference>
<evidence type="ECO:0000313" key="8">
    <source>
        <dbReference type="EMBL" id="RAQ30853.1"/>
    </source>
</evidence>
<name>A0A328UN27_9FIRM</name>
<dbReference type="PANTHER" id="PTHR43668:SF2">
    <property type="entry name" value="ALLANTOINASE"/>
    <property type="match status" value="1"/>
</dbReference>
<keyword evidence="3 6" id="KW-0479">Metal-binding</keyword>
<feature type="binding site" evidence="6">
    <location>
        <position position="65"/>
    </location>
    <ligand>
        <name>Zn(2+)</name>
        <dbReference type="ChEBI" id="CHEBI:29105"/>
        <label>1</label>
    </ligand>
</feature>
<dbReference type="InterPro" id="IPR004722">
    <property type="entry name" value="DHOase"/>
</dbReference>
<dbReference type="NCBIfam" id="TIGR00857">
    <property type="entry name" value="pyrC_multi"/>
    <property type="match status" value="1"/>
</dbReference>
<keyword evidence="5 6" id="KW-0665">Pyrimidine biosynthesis</keyword>
<comment type="similarity">
    <text evidence="2 6">Belongs to the metallo-dependent hydrolases superfamily. DHOase family. Class I DHOase subfamily.</text>
</comment>
<evidence type="ECO:0000313" key="9">
    <source>
        <dbReference type="Proteomes" id="UP000249377"/>
    </source>
</evidence>
<dbReference type="PROSITE" id="PS00483">
    <property type="entry name" value="DIHYDROOROTASE_2"/>
    <property type="match status" value="1"/>
</dbReference>
<dbReference type="InterPro" id="IPR011059">
    <property type="entry name" value="Metal-dep_hydrolase_composite"/>
</dbReference>
<comment type="cofactor">
    <cofactor evidence="6">
        <name>Zn(2+)</name>
        <dbReference type="ChEBI" id="CHEBI:29105"/>
    </cofactor>
    <text evidence="6">Binds 2 Zn(2+) ions per subunit.</text>
</comment>
<feature type="binding site" evidence="6">
    <location>
        <position position="234"/>
    </location>
    <ligand>
        <name>Zn(2+)</name>
        <dbReference type="ChEBI" id="CHEBI:29105"/>
        <label>2</label>
    </ligand>
</feature>
<comment type="caution">
    <text evidence="6">Lacks conserved residue(s) required for the propagation of feature annotation.</text>
</comment>
<feature type="domain" description="Dihydroorotase catalytic" evidence="7">
    <location>
        <begin position="54"/>
        <end position="237"/>
    </location>
</feature>
<dbReference type="InterPro" id="IPR024403">
    <property type="entry name" value="DHOase_cat"/>
</dbReference>
<proteinExistence type="inferred from homology"/>
<evidence type="ECO:0000256" key="1">
    <source>
        <dbReference type="ARBA" id="ARBA00002368"/>
    </source>
</evidence>
<reference evidence="8 9" key="1">
    <citation type="submission" date="2018-06" db="EMBL/GenBank/DDBJ databases">
        <title>Noncontiguous genome sequence of Ruminococcaceae bacterium ASD2818.</title>
        <authorList>
            <person name="Chaplin A.V."/>
            <person name="Sokolova S.R."/>
            <person name="Kochetkova T.O."/>
            <person name="Goltsov A.Y."/>
            <person name="Trofimov D.Y."/>
            <person name="Efimov B.A."/>
        </authorList>
    </citation>
    <scope>NUCLEOTIDE SEQUENCE [LARGE SCALE GENOMIC DNA]</scope>
    <source>
        <strain evidence="8 9">ASD2818</strain>
    </source>
</reference>
<accession>A0A328UN27</accession>
<comment type="catalytic activity">
    <reaction evidence="6">
        <text>(S)-dihydroorotate + H2O = N-carbamoyl-L-aspartate + H(+)</text>
        <dbReference type="Rhea" id="RHEA:24296"/>
        <dbReference type="ChEBI" id="CHEBI:15377"/>
        <dbReference type="ChEBI" id="CHEBI:15378"/>
        <dbReference type="ChEBI" id="CHEBI:30864"/>
        <dbReference type="ChEBI" id="CHEBI:32814"/>
        <dbReference type="EC" id="3.5.2.3"/>
    </reaction>
</comment>
<dbReference type="InterPro" id="IPR032466">
    <property type="entry name" value="Metal_Hydrolase"/>
</dbReference>
<dbReference type="GO" id="GO:0005737">
    <property type="term" value="C:cytoplasm"/>
    <property type="evidence" value="ECO:0007669"/>
    <property type="project" value="TreeGrafter"/>
</dbReference>
<dbReference type="CDD" id="cd01317">
    <property type="entry name" value="DHOase_IIa"/>
    <property type="match status" value="1"/>
</dbReference>
<evidence type="ECO:0000259" key="7">
    <source>
        <dbReference type="Pfam" id="PF12890"/>
    </source>
</evidence>
<keyword evidence="4 6" id="KW-0378">Hydrolase</keyword>
<dbReference type="GO" id="GO:0004038">
    <property type="term" value="F:allantoinase activity"/>
    <property type="evidence" value="ECO:0007669"/>
    <property type="project" value="TreeGrafter"/>
</dbReference>
<dbReference type="Gene3D" id="3.20.20.140">
    <property type="entry name" value="Metal-dependent hydrolases"/>
    <property type="match status" value="1"/>
</dbReference>
<keyword evidence="6" id="KW-0862">Zinc</keyword>
<comment type="caution">
    <text evidence="8">The sequence shown here is derived from an EMBL/GenBank/DDBJ whole genome shotgun (WGS) entry which is preliminary data.</text>
</comment>
<dbReference type="UniPathway" id="UPA00070">
    <property type="reaction ID" value="UER00117"/>
</dbReference>
<dbReference type="GO" id="GO:0008270">
    <property type="term" value="F:zinc ion binding"/>
    <property type="evidence" value="ECO:0007669"/>
    <property type="project" value="UniProtKB-UniRule"/>
</dbReference>
<dbReference type="AlphaFoldDB" id="A0A328UN27"/>
<evidence type="ECO:0000256" key="5">
    <source>
        <dbReference type="ARBA" id="ARBA00022975"/>
    </source>
</evidence>
<protein>
    <recommendedName>
        <fullName evidence="6">Dihydroorotase</fullName>
        <shortName evidence="6">DHOase</shortName>
        <ecNumber evidence="6">3.5.2.3</ecNumber>
    </recommendedName>
</protein>